<feature type="transmembrane region" description="Helical" evidence="2">
    <location>
        <begin position="126"/>
        <end position="148"/>
    </location>
</feature>
<dbReference type="EMBL" id="MFVK01000039">
    <property type="protein sequence ID" value="OGI98174.1"/>
    <property type="molecule type" value="Genomic_DNA"/>
</dbReference>
<evidence type="ECO:0000256" key="1">
    <source>
        <dbReference type="SAM" id="MobiDB-lite"/>
    </source>
</evidence>
<evidence type="ECO:0000313" key="5">
    <source>
        <dbReference type="Proteomes" id="UP000176479"/>
    </source>
</evidence>
<gene>
    <name evidence="4" type="ORF">A3H53_03420</name>
</gene>
<dbReference type="AlphaFoldDB" id="A0A1F6XVN6"/>
<protein>
    <submittedName>
        <fullName evidence="4">Uncharacterized protein</fullName>
    </submittedName>
</protein>
<organism evidence="4 5">
    <name type="scientific">Candidatus Nomurabacteria bacterium RIFCSPLOWO2_02_FULL_40_10</name>
    <dbReference type="NCBI Taxonomy" id="1801786"/>
    <lineage>
        <taxon>Bacteria</taxon>
        <taxon>Candidatus Nomuraibacteriota</taxon>
    </lineage>
</organism>
<dbReference type="Proteomes" id="UP000176479">
    <property type="component" value="Unassembled WGS sequence"/>
</dbReference>
<feature type="compositionally biased region" description="Low complexity" evidence="1">
    <location>
        <begin position="63"/>
        <end position="73"/>
    </location>
</feature>
<keyword evidence="3" id="KW-0732">Signal</keyword>
<evidence type="ECO:0000256" key="2">
    <source>
        <dbReference type="SAM" id="Phobius"/>
    </source>
</evidence>
<evidence type="ECO:0000256" key="3">
    <source>
        <dbReference type="SAM" id="SignalP"/>
    </source>
</evidence>
<keyword evidence="2" id="KW-0472">Membrane</keyword>
<keyword evidence="2" id="KW-0812">Transmembrane</keyword>
<name>A0A1F6XVN6_9BACT</name>
<keyword evidence="2" id="KW-1133">Transmembrane helix</keyword>
<reference evidence="4 5" key="1">
    <citation type="journal article" date="2016" name="Nat. Commun.">
        <title>Thousands of microbial genomes shed light on interconnected biogeochemical processes in an aquifer system.</title>
        <authorList>
            <person name="Anantharaman K."/>
            <person name="Brown C.T."/>
            <person name="Hug L.A."/>
            <person name="Sharon I."/>
            <person name="Castelle C.J."/>
            <person name="Probst A.J."/>
            <person name="Thomas B.C."/>
            <person name="Singh A."/>
            <person name="Wilkins M.J."/>
            <person name="Karaoz U."/>
            <person name="Brodie E.L."/>
            <person name="Williams K.H."/>
            <person name="Hubbard S.S."/>
            <person name="Banfield J.F."/>
        </authorList>
    </citation>
    <scope>NUCLEOTIDE SEQUENCE [LARGE SCALE GENOMIC DNA]</scope>
</reference>
<feature type="transmembrane region" description="Helical" evidence="2">
    <location>
        <begin position="168"/>
        <end position="190"/>
    </location>
</feature>
<evidence type="ECO:0000313" key="4">
    <source>
        <dbReference type="EMBL" id="OGI98174.1"/>
    </source>
</evidence>
<comment type="caution">
    <text evidence="4">The sequence shown here is derived from an EMBL/GenBank/DDBJ whole genome shotgun (WGS) entry which is preliminary data.</text>
</comment>
<feature type="chain" id="PRO_5009527454" evidence="3">
    <location>
        <begin position="25"/>
        <end position="203"/>
    </location>
</feature>
<dbReference type="Pfam" id="PF18895">
    <property type="entry name" value="T4SS_pilin"/>
    <property type="match status" value="1"/>
</dbReference>
<sequence length="203" mass="21395">MYRTLFICMFALAVILFPFSPIQANEPDSNGAGGETRVGETPAGETAPAETQQPAETPPTITPTPNLGTTPPAAIDPSRITPGADVRREFEGGLVPCDNIVGADGKIANPCDFNAFMALINKVIKFILFNLAIPIAAIMFAYAGFLMVTSGGGTEARGKAKKIFTNAAYGLVIAATAWLIVRTILSILGYDGAWIGFPFILTP</sequence>
<accession>A0A1F6XVN6</accession>
<feature type="signal peptide" evidence="3">
    <location>
        <begin position="1"/>
        <end position="24"/>
    </location>
</feature>
<feature type="region of interest" description="Disordered" evidence="1">
    <location>
        <begin position="27"/>
        <end position="80"/>
    </location>
</feature>
<feature type="compositionally biased region" description="Low complexity" evidence="1">
    <location>
        <begin position="45"/>
        <end position="55"/>
    </location>
</feature>
<dbReference type="InterPro" id="IPR043993">
    <property type="entry name" value="T4SS_pilin"/>
</dbReference>
<proteinExistence type="predicted"/>